<keyword evidence="1" id="KW-0812">Transmembrane</keyword>
<feature type="transmembrane region" description="Helical" evidence="1">
    <location>
        <begin position="106"/>
        <end position="127"/>
    </location>
</feature>
<accession>A0A328DZK4</accession>
<sequence length="311" mass="33780">MPAIVASRSGGHGRVLPHAHPCDIGGHDHVFTCSLGECQLLLHHGAGGMVSEGPALAHTHPGHLVRLVSHPLATRTGARANAVRVGGGNQCWASVVGMPAFRTRMVGYFVLAELTLGWLDFGLILALAAKTCHESLFNMGWHSINAMALLVVHYLLAFSQKVLAHWLLLSTQGSLVHYWLHLHFCDCVSLCMTAYDVLSSLSILACQGALRNDTWLILPVVICLSQRLSHACPPMHTARHGDFSSSKSRPILGIHPTTPSSPVEDVVDQSSYVAFGPRCRELCLGSYFRNGTCLSLRLDQIGLMFPKYPNK</sequence>
<feature type="transmembrane region" description="Helical" evidence="1">
    <location>
        <begin position="139"/>
        <end position="156"/>
    </location>
</feature>
<keyword evidence="1" id="KW-0472">Membrane</keyword>
<evidence type="ECO:0000313" key="3">
    <source>
        <dbReference type="Proteomes" id="UP000249390"/>
    </source>
</evidence>
<reference evidence="2 3" key="1">
    <citation type="submission" date="2018-06" db="EMBL/GenBank/DDBJ databases">
        <title>The Genome of Cuscuta australis (Dodder) Provides Insight into the Evolution of Plant Parasitism.</title>
        <authorList>
            <person name="Liu H."/>
        </authorList>
    </citation>
    <scope>NUCLEOTIDE SEQUENCE [LARGE SCALE GENOMIC DNA]</scope>
    <source>
        <strain evidence="3">cv. Yunnan</strain>
        <tissue evidence="2">Vines</tissue>
    </source>
</reference>
<comment type="caution">
    <text evidence="2">The sequence shown here is derived from an EMBL/GenBank/DDBJ whole genome shotgun (WGS) entry which is preliminary data.</text>
</comment>
<dbReference type="AlphaFoldDB" id="A0A328DZK4"/>
<keyword evidence="1" id="KW-1133">Transmembrane helix</keyword>
<protein>
    <submittedName>
        <fullName evidence="2">Uncharacterized protein</fullName>
    </submittedName>
</protein>
<gene>
    <name evidence="2" type="ORF">DM860_017937</name>
</gene>
<evidence type="ECO:0000313" key="2">
    <source>
        <dbReference type="EMBL" id="RAL49593.1"/>
    </source>
</evidence>
<name>A0A328DZK4_9ASTE</name>
<keyword evidence="3" id="KW-1185">Reference proteome</keyword>
<dbReference type="EMBL" id="NQVE01000080">
    <property type="protein sequence ID" value="RAL49593.1"/>
    <property type="molecule type" value="Genomic_DNA"/>
</dbReference>
<proteinExistence type="predicted"/>
<evidence type="ECO:0000256" key="1">
    <source>
        <dbReference type="SAM" id="Phobius"/>
    </source>
</evidence>
<organism evidence="2 3">
    <name type="scientific">Cuscuta australis</name>
    <dbReference type="NCBI Taxonomy" id="267555"/>
    <lineage>
        <taxon>Eukaryota</taxon>
        <taxon>Viridiplantae</taxon>
        <taxon>Streptophyta</taxon>
        <taxon>Embryophyta</taxon>
        <taxon>Tracheophyta</taxon>
        <taxon>Spermatophyta</taxon>
        <taxon>Magnoliopsida</taxon>
        <taxon>eudicotyledons</taxon>
        <taxon>Gunneridae</taxon>
        <taxon>Pentapetalae</taxon>
        <taxon>asterids</taxon>
        <taxon>lamiids</taxon>
        <taxon>Solanales</taxon>
        <taxon>Convolvulaceae</taxon>
        <taxon>Cuscuteae</taxon>
        <taxon>Cuscuta</taxon>
        <taxon>Cuscuta subgen. Grammica</taxon>
        <taxon>Cuscuta sect. Cleistogrammica</taxon>
    </lineage>
</organism>
<dbReference type="Proteomes" id="UP000249390">
    <property type="component" value="Unassembled WGS sequence"/>
</dbReference>